<gene>
    <name evidence="13" type="ORF">KI387_017075</name>
</gene>
<dbReference type="GO" id="GO:0016020">
    <property type="term" value="C:membrane"/>
    <property type="evidence" value="ECO:0007669"/>
    <property type="project" value="UniProtKB-SubCell"/>
</dbReference>
<evidence type="ECO:0000313" key="14">
    <source>
        <dbReference type="Proteomes" id="UP000824469"/>
    </source>
</evidence>
<dbReference type="OMA" id="NCYIHWT"/>
<dbReference type="PROSITE" id="PS50939">
    <property type="entry name" value="CYTOCHROME_B561"/>
    <property type="match status" value="1"/>
</dbReference>
<evidence type="ECO:0000256" key="7">
    <source>
        <dbReference type="ARBA" id="ARBA00023136"/>
    </source>
</evidence>
<evidence type="ECO:0008006" key="15">
    <source>
        <dbReference type="Google" id="ProtNLM"/>
    </source>
</evidence>
<evidence type="ECO:0000256" key="1">
    <source>
        <dbReference type="ARBA" id="ARBA00004370"/>
    </source>
</evidence>
<dbReference type="PIRSF" id="PIRSF037471">
    <property type="entry name" value="UCP037471"/>
    <property type="match status" value="1"/>
</dbReference>
<keyword evidence="8" id="KW-0479">Metal-binding</keyword>
<proteinExistence type="predicted"/>
<dbReference type="PANTHER" id="PTHR23130:SF195">
    <property type="entry name" value="CYTOCHROME B561 AND DOMON DOMAIN-CONTAINING PROTEIN"/>
    <property type="match status" value="1"/>
</dbReference>
<keyword evidence="8" id="KW-0408">Iron</keyword>
<feature type="transmembrane region" description="Helical" evidence="9">
    <location>
        <begin position="286"/>
        <end position="303"/>
    </location>
</feature>
<dbReference type="InterPro" id="IPR005018">
    <property type="entry name" value="DOMON_domain"/>
</dbReference>
<dbReference type="InterPro" id="IPR045265">
    <property type="entry name" value="AIR12_DOMON"/>
</dbReference>
<dbReference type="CDD" id="cd09629">
    <property type="entry name" value="DOMON_CIL1_like"/>
    <property type="match status" value="1"/>
</dbReference>
<dbReference type="PANTHER" id="PTHR23130">
    <property type="entry name" value="CYTOCHROME B561 AND DOMON DOMAIN-CONTAINING PROTEIN"/>
    <property type="match status" value="1"/>
</dbReference>
<evidence type="ECO:0000256" key="8">
    <source>
        <dbReference type="PIRSR" id="PIRSR037471-1"/>
    </source>
</evidence>
<evidence type="ECO:0000259" key="12">
    <source>
        <dbReference type="PROSITE" id="PS50939"/>
    </source>
</evidence>
<dbReference type="CDD" id="cd08760">
    <property type="entry name" value="Cyt_b561_FRRS1_like"/>
    <property type="match status" value="1"/>
</dbReference>
<evidence type="ECO:0000313" key="13">
    <source>
        <dbReference type="EMBL" id="KAH9322436.1"/>
    </source>
</evidence>
<keyword evidence="3 9" id="KW-0812">Transmembrane</keyword>
<feature type="transmembrane region" description="Helical" evidence="9">
    <location>
        <begin position="247"/>
        <end position="266"/>
    </location>
</feature>
<sequence>MAKCNFFLAAFLFVFAVDLVFLSGSSLAQTTCTKSFTNNLFSSCQALNQLDANFAWTYDPAKGAISMAFTAAPDASDGWVSWGINPTGTSMGGTRSLIAFKQSNGTVALHTYNVTDANKSPAVALEPSAIDYTVDNMTAEYSNNKITIFARWTLLNNKTTVNHVWQTGSQVKGLVPQSHKFNSANLQSSGSIDLKTGVASVSQGAPRIVLKNRHGVLNVVGWSIMLPIGIIIARYLRCIESADPSWFYLHVFCQVSGFVLGVAGWATGLKLGSYSKGIVYSQHRNLGIAIFAICTVQMFALLVRPKKEHKIRRYWNIYHHTL</sequence>
<name>A0AA38GFN6_TAXCH</name>
<feature type="domain" description="Cytochrome b561" evidence="12">
    <location>
        <begin position="175"/>
        <end position="322"/>
    </location>
</feature>
<keyword evidence="2" id="KW-0813">Transport</keyword>
<feature type="binding site" description="axial binding residue" evidence="8">
    <location>
        <position position="283"/>
    </location>
    <ligand>
        <name>heme b</name>
        <dbReference type="ChEBI" id="CHEBI:60344"/>
        <label>1</label>
    </ligand>
    <ligandPart>
        <name>Fe</name>
        <dbReference type="ChEBI" id="CHEBI:18248"/>
    </ligandPart>
</feature>
<accession>A0AA38GFN6</accession>
<protein>
    <recommendedName>
        <fullName evidence="15">Cytochrome b561 and DOMON domain-containing protein</fullName>
    </recommendedName>
</protein>
<feature type="chain" id="PRO_5041454569" description="Cytochrome b561 and DOMON domain-containing protein" evidence="10">
    <location>
        <begin position="29"/>
        <end position="322"/>
    </location>
</feature>
<keyword evidence="6 9" id="KW-1133">Transmembrane helix</keyword>
<evidence type="ECO:0000256" key="9">
    <source>
        <dbReference type="SAM" id="Phobius"/>
    </source>
</evidence>
<dbReference type="PROSITE" id="PS50836">
    <property type="entry name" value="DOMON"/>
    <property type="match status" value="1"/>
</dbReference>
<evidence type="ECO:0000256" key="3">
    <source>
        <dbReference type="ARBA" id="ARBA00022692"/>
    </source>
</evidence>
<feature type="transmembrane region" description="Helical" evidence="9">
    <location>
        <begin position="215"/>
        <end position="235"/>
    </location>
</feature>
<evidence type="ECO:0000256" key="5">
    <source>
        <dbReference type="ARBA" id="ARBA00022982"/>
    </source>
</evidence>
<evidence type="ECO:0000256" key="10">
    <source>
        <dbReference type="SAM" id="SignalP"/>
    </source>
</evidence>
<dbReference type="SMART" id="SM00665">
    <property type="entry name" value="B561"/>
    <property type="match status" value="1"/>
</dbReference>
<dbReference type="Proteomes" id="UP000824469">
    <property type="component" value="Unassembled WGS sequence"/>
</dbReference>
<dbReference type="EMBL" id="JAHRHJ020000003">
    <property type="protein sequence ID" value="KAH9322436.1"/>
    <property type="molecule type" value="Genomic_DNA"/>
</dbReference>
<keyword evidence="7 9" id="KW-0472">Membrane</keyword>
<feature type="non-terminal residue" evidence="13">
    <location>
        <position position="322"/>
    </location>
</feature>
<dbReference type="InterPro" id="IPR006593">
    <property type="entry name" value="Cyt_b561/ferric_Rdtase_TM"/>
</dbReference>
<feature type="binding site" description="axial binding residue" evidence="8">
    <location>
        <position position="214"/>
    </location>
    <ligand>
        <name>heme b</name>
        <dbReference type="ChEBI" id="CHEBI:60344"/>
        <label>1</label>
    </ligand>
    <ligandPart>
        <name>Fe</name>
        <dbReference type="ChEBI" id="CHEBI:18248"/>
    </ligandPart>
</feature>
<dbReference type="InterPro" id="IPR017214">
    <property type="entry name" value="UCP037471"/>
</dbReference>
<feature type="binding site" description="axial binding residue" evidence="8">
    <location>
        <position position="250"/>
    </location>
    <ligand>
        <name>heme b</name>
        <dbReference type="ChEBI" id="CHEBI:60344"/>
        <label>1</label>
    </ligand>
    <ligandPart>
        <name>Fe</name>
        <dbReference type="ChEBI" id="CHEBI:18248"/>
    </ligandPart>
</feature>
<evidence type="ECO:0000256" key="6">
    <source>
        <dbReference type="ARBA" id="ARBA00022989"/>
    </source>
</evidence>
<evidence type="ECO:0000256" key="2">
    <source>
        <dbReference type="ARBA" id="ARBA00022448"/>
    </source>
</evidence>
<comment type="subcellular location">
    <subcellularLocation>
        <location evidence="1">Membrane</location>
    </subcellularLocation>
</comment>
<keyword evidence="4 10" id="KW-0732">Signal</keyword>
<evidence type="ECO:0000259" key="11">
    <source>
        <dbReference type="PROSITE" id="PS50836"/>
    </source>
</evidence>
<feature type="signal peptide" evidence="10">
    <location>
        <begin position="1"/>
        <end position="28"/>
    </location>
</feature>
<dbReference type="Gene3D" id="1.20.120.1770">
    <property type="match status" value="1"/>
</dbReference>
<dbReference type="GO" id="GO:0046872">
    <property type="term" value="F:metal ion binding"/>
    <property type="evidence" value="ECO:0007669"/>
    <property type="project" value="UniProtKB-KW"/>
</dbReference>
<feature type="binding site" description="axial binding residue" evidence="8">
    <location>
        <position position="319"/>
    </location>
    <ligand>
        <name>heme b</name>
        <dbReference type="ChEBI" id="CHEBI:60344"/>
        <label>1</label>
    </ligand>
    <ligandPart>
        <name>Fe</name>
        <dbReference type="ChEBI" id="CHEBI:18248"/>
    </ligandPart>
</feature>
<keyword evidence="5" id="KW-0249">Electron transport</keyword>
<comment type="caution">
    <text evidence="13">The sequence shown here is derived from an EMBL/GenBank/DDBJ whole genome shotgun (WGS) entry which is preliminary data.</text>
</comment>
<keyword evidence="14" id="KW-1185">Reference proteome</keyword>
<dbReference type="AlphaFoldDB" id="A0AA38GFN6"/>
<organism evidence="13 14">
    <name type="scientific">Taxus chinensis</name>
    <name type="common">Chinese yew</name>
    <name type="synonym">Taxus wallichiana var. chinensis</name>
    <dbReference type="NCBI Taxonomy" id="29808"/>
    <lineage>
        <taxon>Eukaryota</taxon>
        <taxon>Viridiplantae</taxon>
        <taxon>Streptophyta</taxon>
        <taxon>Embryophyta</taxon>
        <taxon>Tracheophyta</taxon>
        <taxon>Spermatophyta</taxon>
        <taxon>Pinopsida</taxon>
        <taxon>Pinidae</taxon>
        <taxon>Conifers II</taxon>
        <taxon>Cupressales</taxon>
        <taxon>Taxaceae</taxon>
        <taxon>Taxus</taxon>
    </lineage>
</organism>
<feature type="domain" description="DOMON" evidence="11">
    <location>
        <begin position="50"/>
        <end position="168"/>
    </location>
</feature>
<reference evidence="13 14" key="1">
    <citation type="journal article" date="2021" name="Nat. Plants">
        <title>The Taxus genome provides insights into paclitaxel biosynthesis.</title>
        <authorList>
            <person name="Xiong X."/>
            <person name="Gou J."/>
            <person name="Liao Q."/>
            <person name="Li Y."/>
            <person name="Zhou Q."/>
            <person name="Bi G."/>
            <person name="Li C."/>
            <person name="Du R."/>
            <person name="Wang X."/>
            <person name="Sun T."/>
            <person name="Guo L."/>
            <person name="Liang H."/>
            <person name="Lu P."/>
            <person name="Wu Y."/>
            <person name="Zhang Z."/>
            <person name="Ro D.K."/>
            <person name="Shang Y."/>
            <person name="Huang S."/>
            <person name="Yan J."/>
        </authorList>
    </citation>
    <scope>NUCLEOTIDE SEQUENCE [LARGE SCALE GENOMIC DNA]</scope>
    <source>
        <strain evidence="13">Ta-2019</strain>
    </source>
</reference>
<evidence type="ECO:0000256" key="4">
    <source>
        <dbReference type="ARBA" id="ARBA00022729"/>
    </source>
</evidence>
<dbReference type="Pfam" id="PF04526">
    <property type="entry name" value="DUF568"/>
    <property type="match status" value="1"/>
</dbReference>
<dbReference type="Pfam" id="PF03188">
    <property type="entry name" value="Cytochrom_B561"/>
    <property type="match status" value="1"/>
</dbReference>